<evidence type="ECO:0000313" key="8">
    <source>
        <dbReference type="Proteomes" id="UP001626550"/>
    </source>
</evidence>
<dbReference type="Pfam" id="PF02535">
    <property type="entry name" value="Zip"/>
    <property type="match status" value="1"/>
</dbReference>
<sequence>MFKTFTLLLAISLHSLFEGFAVGLQTTYNQTLSIFLALSLHKVVIGISIGINLAQLQIQDAPRSKTIFVQVSSVLTFAFATPIGILIGLGLLGVGDSPGLNITTAVLQGIACGTFLFVVFCEILPDEFRPESTDRLVKLACAFLGFVLMAVFIYFLPA</sequence>
<dbReference type="InterPro" id="IPR003689">
    <property type="entry name" value="ZIP"/>
</dbReference>
<keyword evidence="4 5" id="KW-0472">Membrane</keyword>
<feature type="transmembrane region" description="Helical" evidence="5">
    <location>
        <begin position="136"/>
        <end position="156"/>
    </location>
</feature>
<keyword evidence="2 5" id="KW-0812">Transmembrane</keyword>
<feature type="transmembrane region" description="Helical" evidence="5">
    <location>
        <begin position="31"/>
        <end position="54"/>
    </location>
</feature>
<evidence type="ECO:0000256" key="1">
    <source>
        <dbReference type="ARBA" id="ARBA00004141"/>
    </source>
</evidence>
<keyword evidence="6" id="KW-0732">Signal</keyword>
<dbReference type="PANTHER" id="PTHR11040">
    <property type="entry name" value="ZINC/IRON TRANSPORTER"/>
    <property type="match status" value="1"/>
</dbReference>
<protein>
    <recommendedName>
        <fullName evidence="9">Zinc transporter ZIP1</fullName>
    </recommendedName>
</protein>
<evidence type="ECO:0000256" key="4">
    <source>
        <dbReference type="ARBA" id="ARBA00023136"/>
    </source>
</evidence>
<organism evidence="7 8">
    <name type="scientific">Cichlidogyrus casuarinus</name>
    <dbReference type="NCBI Taxonomy" id="1844966"/>
    <lineage>
        <taxon>Eukaryota</taxon>
        <taxon>Metazoa</taxon>
        <taxon>Spiralia</taxon>
        <taxon>Lophotrochozoa</taxon>
        <taxon>Platyhelminthes</taxon>
        <taxon>Monogenea</taxon>
        <taxon>Monopisthocotylea</taxon>
        <taxon>Dactylogyridea</taxon>
        <taxon>Ancyrocephalidae</taxon>
        <taxon>Cichlidogyrus</taxon>
    </lineage>
</organism>
<comment type="caution">
    <text evidence="7">The sequence shown here is derived from an EMBL/GenBank/DDBJ whole genome shotgun (WGS) entry which is preliminary data.</text>
</comment>
<keyword evidence="8" id="KW-1185">Reference proteome</keyword>
<name>A0ABD2PPT6_9PLAT</name>
<comment type="subcellular location">
    <subcellularLocation>
        <location evidence="1">Membrane</location>
        <topology evidence="1">Multi-pass membrane protein</topology>
    </subcellularLocation>
</comment>
<evidence type="ECO:0000313" key="7">
    <source>
        <dbReference type="EMBL" id="KAL3309511.1"/>
    </source>
</evidence>
<dbReference type="EMBL" id="JBJKFK010003834">
    <property type="protein sequence ID" value="KAL3309511.1"/>
    <property type="molecule type" value="Genomic_DNA"/>
</dbReference>
<evidence type="ECO:0000256" key="6">
    <source>
        <dbReference type="SAM" id="SignalP"/>
    </source>
</evidence>
<feature type="transmembrane region" description="Helical" evidence="5">
    <location>
        <begin position="66"/>
        <end position="93"/>
    </location>
</feature>
<feature type="transmembrane region" description="Helical" evidence="5">
    <location>
        <begin position="105"/>
        <end position="124"/>
    </location>
</feature>
<dbReference type="GO" id="GO:0016020">
    <property type="term" value="C:membrane"/>
    <property type="evidence" value="ECO:0007669"/>
    <property type="project" value="UniProtKB-SubCell"/>
</dbReference>
<reference evidence="7 8" key="1">
    <citation type="submission" date="2024-11" db="EMBL/GenBank/DDBJ databases">
        <title>Adaptive evolution of stress response genes in parasites aligns with host niche diversity.</title>
        <authorList>
            <person name="Hahn C."/>
            <person name="Resl P."/>
        </authorList>
    </citation>
    <scope>NUCLEOTIDE SEQUENCE [LARGE SCALE GENOMIC DNA]</scope>
    <source>
        <strain evidence="7">EGGRZ-B1_66</strain>
        <tissue evidence="7">Body</tissue>
    </source>
</reference>
<accession>A0ABD2PPT6</accession>
<proteinExistence type="predicted"/>
<keyword evidence="3 5" id="KW-1133">Transmembrane helix</keyword>
<dbReference type="AlphaFoldDB" id="A0ABD2PPT6"/>
<evidence type="ECO:0000256" key="3">
    <source>
        <dbReference type="ARBA" id="ARBA00022989"/>
    </source>
</evidence>
<feature type="chain" id="PRO_5044748668" description="Zinc transporter ZIP1" evidence="6">
    <location>
        <begin position="22"/>
        <end position="158"/>
    </location>
</feature>
<gene>
    <name evidence="7" type="ORF">Ciccas_011942</name>
</gene>
<feature type="signal peptide" evidence="6">
    <location>
        <begin position="1"/>
        <end position="21"/>
    </location>
</feature>
<dbReference type="Proteomes" id="UP001626550">
    <property type="component" value="Unassembled WGS sequence"/>
</dbReference>
<dbReference type="PANTHER" id="PTHR11040:SF140">
    <property type="entry name" value="ZRT (ZRT), IRT- (IRT-) LIKE PROTEIN TRANSPORTER"/>
    <property type="match status" value="1"/>
</dbReference>
<evidence type="ECO:0008006" key="9">
    <source>
        <dbReference type="Google" id="ProtNLM"/>
    </source>
</evidence>
<evidence type="ECO:0000256" key="2">
    <source>
        <dbReference type="ARBA" id="ARBA00022692"/>
    </source>
</evidence>
<dbReference type="GO" id="GO:0006829">
    <property type="term" value="P:zinc ion transport"/>
    <property type="evidence" value="ECO:0007669"/>
    <property type="project" value="UniProtKB-ARBA"/>
</dbReference>
<evidence type="ECO:0000256" key="5">
    <source>
        <dbReference type="SAM" id="Phobius"/>
    </source>
</evidence>